<evidence type="ECO:0000256" key="6">
    <source>
        <dbReference type="ARBA" id="ARBA00023306"/>
    </source>
</evidence>
<evidence type="ECO:0000256" key="2">
    <source>
        <dbReference type="ARBA" id="ARBA00022574"/>
    </source>
</evidence>
<keyword evidence="2 8" id="KW-0853">WD repeat</keyword>
<keyword evidence="6" id="KW-0131">Cell cycle</keyword>
<sequence length="429" mass="46406">MSSKKPKQQMDRFIPSRSALDLDVASFNLLKENSAAGTSSPTKPEYAKLLAEGFGTEASRSRILAFKNKAPAPPEGHQNRLASLYTQNAGPRPVKKTFRNIPQAPERILDAPDLLDDYYLNLLDWSSNNVVAVALRKEVYLWNAATGSIEQLMECAEEDDYVTSVAWAADGKHVAVGTASAQVQIWDAARVKQIRALKGHSARVSAMAWSGTTLSTGGRDSLIINHDVRVREHITATMRGHEQEVCGLKWSPSGAQLASGGNDNLLHVWGAGGGAPLHRLTAHTAAVKALAWCPFQSNLLASGGGTADRCIKFWNTHTGALLNSIDTHSQVCALQWSRHEKEILSSHGFSQNQLCLWKYPSMAKVAEMSGHTSRVLHLAQSPDGTTVCSAAADETLRFWKCFAEAPPAPKAKSALGSSSSSMLRSVAIR</sequence>
<dbReference type="RefSeq" id="XP_005651189.1">
    <property type="nucleotide sequence ID" value="XM_005651132.1"/>
</dbReference>
<gene>
    <name evidence="10" type="ORF">COCSUDRAFT_21807</name>
</gene>
<dbReference type="CDD" id="cd00200">
    <property type="entry name" value="WD40"/>
    <property type="match status" value="1"/>
</dbReference>
<dbReference type="KEGG" id="csl:COCSUDRAFT_21807"/>
<dbReference type="Proteomes" id="UP000007264">
    <property type="component" value="Unassembled WGS sequence"/>
</dbReference>
<dbReference type="OrthoDB" id="10263272at2759"/>
<dbReference type="Gene3D" id="2.130.10.10">
    <property type="entry name" value="YVTN repeat-like/Quinoprotein amine dehydrogenase"/>
    <property type="match status" value="1"/>
</dbReference>
<dbReference type="InterPro" id="IPR033010">
    <property type="entry name" value="Cdc20/Fizzy"/>
</dbReference>
<dbReference type="PROSITE" id="PS50294">
    <property type="entry name" value="WD_REPEATS_REGION"/>
    <property type="match status" value="2"/>
</dbReference>
<dbReference type="GO" id="GO:1990757">
    <property type="term" value="F:ubiquitin ligase activator activity"/>
    <property type="evidence" value="ECO:0007669"/>
    <property type="project" value="TreeGrafter"/>
</dbReference>
<proteinExistence type="inferred from homology"/>
<evidence type="ECO:0000256" key="8">
    <source>
        <dbReference type="PROSITE-ProRule" id="PRU00221"/>
    </source>
</evidence>
<feature type="repeat" description="WD" evidence="8">
    <location>
        <begin position="238"/>
        <end position="269"/>
    </location>
</feature>
<dbReference type="InterPro" id="IPR001680">
    <property type="entry name" value="WD40_rpt"/>
</dbReference>
<comment type="similarity">
    <text evidence="1">Belongs to the WD repeat CDC20/Fizzy family.</text>
</comment>
<dbReference type="GO" id="GO:0031145">
    <property type="term" value="P:anaphase-promoting complex-dependent catabolic process"/>
    <property type="evidence" value="ECO:0007669"/>
    <property type="project" value="TreeGrafter"/>
</dbReference>
<dbReference type="AlphaFoldDB" id="I0Z7M6"/>
<dbReference type="STRING" id="574566.I0Z7M6"/>
<evidence type="ECO:0000313" key="10">
    <source>
        <dbReference type="EMBL" id="EIE26645.1"/>
    </source>
</evidence>
<evidence type="ECO:0000313" key="11">
    <source>
        <dbReference type="Proteomes" id="UP000007264"/>
    </source>
</evidence>
<dbReference type="PROSITE" id="PS50082">
    <property type="entry name" value="WD_REPEATS_2"/>
    <property type="match status" value="3"/>
</dbReference>
<evidence type="ECO:0000256" key="4">
    <source>
        <dbReference type="ARBA" id="ARBA00022737"/>
    </source>
</evidence>
<organism evidence="10 11">
    <name type="scientific">Coccomyxa subellipsoidea (strain C-169)</name>
    <name type="common">Green microalga</name>
    <dbReference type="NCBI Taxonomy" id="574566"/>
    <lineage>
        <taxon>Eukaryota</taxon>
        <taxon>Viridiplantae</taxon>
        <taxon>Chlorophyta</taxon>
        <taxon>core chlorophytes</taxon>
        <taxon>Trebouxiophyceae</taxon>
        <taxon>Trebouxiophyceae incertae sedis</taxon>
        <taxon>Coccomyxaceae</taxon>
        <taxon>Coccomyxa</taxon>
        <taxon>Coccomyxa subellipsoidea</taxon>
    </lineage>
</organism>
<dbReference type="InterPro" id="IPR015943">
    <property type="entry name" value="WD40/YVTN_repeat-like_dom_sf"/>
</dbReference>
<accession>I0Z7M6</accession>
<keyword evidence="4" id="KW-0677">Repeat</keyword>
<dbReference type="eggNOG" id="KOG0305">
    <property type="taxonomic scope" value="Eukaryota"/>
</dbReference>
<dbReference type="GO" id="GO:0005680">
    <property type="term" value="C:anaphase-promoting complex"/>
    <property type="evidence" value="ECO:0007669"/>
    <property type="project" value="TreeGrafter"/>
</dbReference>
<dbReference type="InterPro" id="IPR036322">
    <property type="entry name" value="WD40_repeat_dom_sf"/>
</dbReference>
<keyword evidence="5" id="KW-0498">Mitosis</keyword>
<reference evidence="10 11" key="1">
    <citation type="journal article" date="2012" name="Genome Biol.">
        <title>The genome of the polar eukaryotic microalga coccomyxa subellipsoidea reveals traits of cold adaptation.</title>
        <authorList>
            <person name="Blanc G."/>
            <person name="Agarkova I."/>
            <person name="Grimwood J."/>
            <person name="Kuo A."/>
            <person name="Brueggeman A."/>
            <person name="Dunigan D."/>
            <person name="Gurnon J."/>
            <person name="Ladunga I."/>
            <person name="Lindquist E."/>
            <person name="Lucas S."/>
            <person name="Pangilinan J."/>
            <person name="Proschold T."/>
            <person name="Salamov A."/>
            <person name="Schmutz J."/>
            <person name="Weeks D."/>
            <person name="Yamada T."/>
            <person name="Claverie J.M."/>
            <person name="Grigoriev I."/>
            <person name="Van Etten J."/>
            <person name="Lomsadze A."/>
            <person name="Borodovsky M."/>
        </authorList>
    </citation>
    <scope>NUCLEOTIDE SEQUENCE [LARGE SCALE GENOMIC DNA]</scope>
    <source>
        <strain evidence="10 11">C-169</strain>
    </source>
</reference>
<keyword evidence="11" id="KW-1185">Reference proteome</keyword>
<evidence type="ECO:0000256" key="7">
    <source>
        <dbReference type="ARBA" id="ARBA00023425"/>
    </source>
</evidence>
<comment type="function">
    <text evidence="7">Component of the anaphase promoting complex/cyclosome (APC/C), a cell cycle-regulated E3 ubiquitin-protein ligase complex that controls progression through mitosis and the G1 phase of the cell cycle.</text>
</comment>
<name>I0Z7M6_COCSC</name>
<dbReference type="GO" id="GO:0010997">
    <property type="term" value="F:anaphase-promoting complex binding"/>
    <property type="evidence" value="ECO:0007669"/>
    <property type="project" value="InterPro"/>
</dbReference>
<dbReference type="GeneID" id="17044655"/>
<evidence type="ECO:0000256" key="3">
    <source>
        <dbReference type="ARBA" id="ARBA00022618"/>
    </source>
</evidence>
<feature type="domain" description="CDC20/Fizzy WD40" evidence="9">
    <location>
        <begin position="109"/>
        <end position="399"/>
    </location>
</feature>
<dbReference type="Pfam" id="PF24807">
    <property type="entry name" value="WD40_CDC20-Fz"/>
    <property type="match status" value="1"/>
</dbReference>
<evidence type="ECO:0000259" key="9">
    <source>
        <dbReference type="Pfam" id="PF24807"/>
    </source>
</evidence>
<dbReference type="InterPro" id="IPR056150">
    <property type="entry name" value="WD40_CDC20-Fz"/>
</dbReference>
<evidence type="ECO:0000256" key="1">
    <source>
        <dbReference type="ARBA" id="ARBA00006445"/>
    </source>
</evidence>
<protein>
    <submittedName>
        <fullName evidence="10">Cell division cycle 20</fullName>
    </submittedName>
</protein>
<feature type="repeat" description="WD" evidence="8">
    <location>
        <begin position="155"/>
        <end position="196"/>
    </location>
</feature>
<evidence type="ECO:0000256" key="5">
    <source>
        <dbReference type="ARBA" id="ARBA00022776"/>
    </source>
</evidence>
<comment type="caution">
    <text evidence="10">The sequence shown here is derived from an EMBL/GenBank/DDBJ whole genome shotgun (WGS) entry which is preliminary data.</text>
</comment>
<dbReference type="PANTHER" id="PTHR19918">
    <property type="entry name" value="CELL DIVISION CYCLE 20 CDC20 FIZZY -RELATED"/>
    <property type="match status" value="1"/>
</dbReference>
<dbReference type="PANTHER" id="PTHR19918:SF8">
    <property type="entry name" value="FI02843P"/>
    <property type="match status" value="1"/>
</dbReference>
<dbReference type="SMART" id="SM00320">
    <property type="entry name" value="WD40"/>
    <property type="match status" value="6"/>
</dbReference>
<dbReference type="EMBL" id="AGSI01000002">
    <property type="protein sequence ID" value="EIE26645.1"/>
    <property type="molecule type" value="Genomic_DNA"/>
</dbReference>
<dbReference type="GO" id="GO:0051301">
    <property type="term" value="P:cell division"/>
    <property type="evidence" value="ECO:0007669"/>
    <property type="project" value="UniProtKB-KW"/>
</dbReference>
<dbReference type="SUPFAM" id="SSF50978">
    <property type="entry name" value="WD40 repeat-like"/>
    <property type="match status" value="1"/>
</dbReference>
<keyword evidence="3 10" id="KW-0132">Cell division</keyword>
<dbReference type="GO" id="GO:1905786">
    <property type="term" value="P:positive regulation of anaphase-promoting complex-dependent catabolic process"/>
    <property type="evidence" value="ECO:0007669"/>
    <property type="project" value="TreeGrafter"/>
</dbReference>
<feature type="repeat" description="WD" evidence="8">
    <location>
        <begin position="368"/>
        <end position="400"/>
    </location>
</feature>